<dbReference type="FunCoup" id="S8DTJ2">
    <property type="interactions" value="155"/>
</dbReference>
<evidence type="ECO:0000256" key="10">
    <source>
        <dbReference type="ARBA" id="ARBA00023158"/>
    </source>
</evidence>
<name>S8DTJ2_FOMSC</name>
<dbReference type="EMBL" id="KE504197">
    <property type="protein sequence ID" value="EPS95922.1"/>
    <property type="molecule type" value="Genomic_DNA"/>
</dbReference>
<keyword evidence="8" id="KW-0460">Magnesium</keyword>
<keyword evidence="15" id="KW-1185">Reference proteome</keyword>
<evidence type="ECO:0000256" key="1">
    <source>
        <dbReference type="ARBA" id="ARBA00001946"/>
    </source>
</evidence>
<dbReference type="GO" id="GO:0030422">
    <property type="term" value="P:siRNA processing"/>
    <property type="evidence" value="ECO:0007669"/>
    <property type="project" value="TreeGrafter"/>
</dbReference>
<evidence type="ECO:0000256" key="2">
    <source>
        <dbReference type="ARBA" id="ARBA00009026"/>
    </source>
</evidence>
<keyword evidence="9" id="KW-0694">RNA-binding</keyword>
<evidence type="ECO:0000256" key="5">
    <source>
        <dbReference type="ARBA" id="ARBA00022679"/>
    </source>
</evidence>
<dbReference type="eggNOG" id="KOG1045">
    <property type="taxonomic scope" value="Eukaryota"/>
</dbReference>
<evidence type="ECO:0000256" key="4">
    <source>
        <dbReference type="ARBA" id="ARBA00022603"/>
    </source>
</evidence>
<proteinExistence type="inferred from homology"/>
<comment type="cofactor">
    <cofactor evidence="1">
        <name>Mg(2+)</name>
        <dbReference type="ChEBI" id="CHEBI:18420"/>
    </cofactor>
</comment>
<evidence type="ECO:0000256" key="12">
    <source>
        <dbReference type="ARBA" id="ARBA00048418"/>
    </source>
</evidence>
<keyword evidence="6" id="KW-0949">S-adenosyl-L-methionine</keyword>
<dbReference type="GO" id="GO:0005634">
    <property type="term" value="C:nucleus"/>
    <property type="evidence" value="ECO:0007669"/>
    <property type="project" value="TreeGrafter"/>
</dbReference>
<dbReference type="Proteomes" id="UP000015241">
    <property type="component" value="Unassembled WGS sequence"/>
</dbReference>
<dbReference type="GO" id="GO:0005737">
    <property type="term" value="C:cytoplasm"/>
    <property type="evidence" value="ECO:0007669"/>
    <property type="project" value="TreeGrafter"/>
</dbReference>
<dbReference type="PANTHER" id="PTHR21404">
    <property type="entry name" value="HEN1"/>
    <property type="match status" value="1"/>
</dbReference>
<evidence type="ECO:0000256" key="8">
    <source>
        <dbReference type="ARBA" id="ARBA00022842"/>
    </source>
</evidence>
<evidence type="ECO:0000256" key="6">
    <source>
        <dbReference type="ARBA" id="ARBA00022691"/>
    </source>
</evidence>
<dbReference type="InterPro" id="IPR029063">
    <property type="entry name" value="SAM-dependent_MTases_sf"/>
</dbReference>
<feature type="region of interest" description="Disordered" evidence="13">
    <location>
        <begin position="434"/>
        <end position="495"/>
    </location>
</feature>
<dbReference type="GO" id="GO:0003723">
    <property type="term" value="F:RNA binding"/>
    <property type="evidence" value="ECO:0007669"/>
    <property type="project" value="UniProtKB-KW"/>
</dbReference>
<dbReference type="GO" id="GO:0090486">
    <property type="term" value="F:small RNA 2'-O-methyltransferase activity"/>
    <property type="evidence" value="ECO:0007669"/>
    <property type="project" value="UniProtKB-EC"/>
</dbReference>
<feature type="compositionally biased region" description="Polar residues" evidence="13">
    <location>
        <begin position="464"/>
        <end position="473"/>
    </location>
</feature>
<evidence type="ECO:0000256" key="3">
    <source>
        <dbReference type="ARBA" id="ARBA00021330"/>
    </source>
</evidence>
<dbReference type="AlphaFoldDB" id="S8DTJ2"/>
<comment type="similarity">
    <text evidence="2">Belongs to the methyltransferase superfamily. HEN1 family.</text>
</comment>
<protein>
    <recommendedName>
        <fullName evidence="3">Small RNA 2'-O-methyltransferase</fullName>
        <ecNumber evidence="11">2.1.1.386</ecNumber>
    </recommendedName>
</protein>
<keyword evidence="4" id="KW-0489">Methyltransferase</keyword>
<keyword evidence="10" id="KW-0943">RNA-mediated gene silencing</keyword>
<dbReference type="GO" id="GO:0046872">
    <property type="term" value="F:metal ion binding"/>
    <property type="evidence" value="ECO:0007669"/>
    <property type="project" value="UniProtKB-KW"/>
</dbReference>
<dbReference type="Gene3D" id="3.40.50.150">
    <property type="entry name" value="Vaccinia Virus protein VP39"/>
    <property type="match status" value="1"/>
</dbReference>
<keyword evidence="5" id="KW-0808">Transferase</keyword>
<dbReference type="PANTHER" id="PTHR21404:SF3">
    <property type="entry name" value="SMALL RNA 2'-O-METHYLTRANSFERASE"/>
    <property type="match status" value="1"/>
</dbReference>
<organism evidence="14 15">
    <name type="scientific">Fomitopsis schrenkii</name>
    <name type="common">Brown rot fungus</name>
    <dbReference type="NCBI Taxonomy" id="2126942"/>
    <lineage>
        <taxon>Eukaryota</taxon>
        <taxon>Fungi</taxon>
        <taxon>Dikarya</taxon>
        <taxon>Basidiomycota</taxon>
        <taxon>Agaricomycotina</taxon>
        <taxon>Agaricomycetes</taxon>
        <taxon>Polyporales</taxon>
        <taxon>Fomitopsis</taxon>
    </lineage>
</organism>
<feature type="compositionally biased region" description="Polar residues" evidence="13">
    <location>
        <begin position="483"/>
        <end position="495"/>
    </location>
</feature>
<keyword evidence="7" id="KW-0479">Metal-binding</keyword>
<dbReference type="InterPro" id="IPR026610">
    <property type="entry name" value="Hen1"/>
</dbReference>
<dbReference type="HOGENOM" id="CLU_032749_1_0_1"/>
<comment type="catalytic activity">
    <reaction evidence="12">
        <text>small RNA 3'-end nucleotide + S-adenosyl-L-methionine = small RNA 3'-end 2'-O-methylnucleotide + S-adenosyl-L-homocysteine + H(+)</text>
        <dbReference type="Rhea" id="RHEA:37887"/>
        <dbReference type="Rhea" id="RHEA-COMP:10415"/>
        <dbReference type="Rhea" id="RHEA-COMP:10416"/>
        <dbReference type="ChEBI" id="CHEBI:15378"/>
        <dbReference type="ChEBI" id="CHEBI:57856"/>
        <dbReference type="ChEBI" id="CHEBI:59789"/>
        <dbReference type="ChEBI" id="CHEBI:74896"/>
        <dbReference type="ChEBI" id="CHEBI:74898"/>
        <dbReference type="EC" id="2.1.1.386"/>
    </reaction>
</comment>
<reference evidence="14 15" key="1">
    <citation type="journal article" date="2012" name="Science">
        <title>The Paleozoic origin of enzymatic lignin decomposition reconstructed from 31 fungal genomes.</title>
        <authorList>
            <person name="Floudas D."/>
            <person name="Binder M."/>
            <person name="Riley R."/>
            <person name="Barry K."/>
            <person name="Blanchette R.A."/>
            <person name="Henrissat B."/>
            <person name="Martinez A.T."/>
            <person name="Otillar R."/>
            <person name="Spatafora J.W."/>
            <person name="Yadav J.S."/>
            <person name="Aerts A."/>
            <person name="Benoit I."/>
            <person name="Boyd A."/>
            <person name="Carlson A."/>
            <person name="Copeland A."/>
            <person name="Coutinho P.M."/>
            <person name="de Vries R.P."/>
            <person name="Ferreira P."/>
            <person name="Findley K."/>
            <person name="Foster B."/>
            <person name="Gaskell J."/>
            <person name="Glotzer D."/>
            <person name="Gorecki P."/>
            <person name="Heitman J."/>
            <person name="Hesse C."/>
            <person name="Hori C."/>
            <person name="Igarashi K."/>
            <person name="Jurgens J.A."/>
            <person name="Kallen N."/>
            <person name="Kersten P."/>
            <person name="Kohler A."/>
            <person name="Kuees U."/>
            <person name="Kumar T.K.A."/>
            <person name="Kuo A."/>
            <person name="LaButti K."/>
            <person name="Larrondo L.F."/>
            <person name="Lindquist E."/>
            <person name="Ling A."/>
            <person name="Lombard V."/>
            <person name="Lucas S."/>
            <person name="Lundell T."/>
            <person name="Martin R."/>
            <person name="McLaughlin D.J."/>
            <person name="Morgenstern I."/>
            <person name="Morin E."/>
            <person name="Murat C."/>
            <person name="Nagy L.G."/>
            <person name="Nolan M."/>
            <person name="Ohm R.A."/>
            <person name="Patyshakuliyeva A."/>
            <person name="Rokas A."/>
            <person name="Ruiz-Duenas F.J."/>
            <person name="Sabat G."/>
            <person name="Salamov A."/>
            <person name="Samejima M."/>
            <person name="Schmutz J."/>
            <person name="Slot J.C."/>
            <person name="St John F."/>
            <person name="Stenlid J."/>
            <person name="Sun H."/>
            <person name="Sun S."/>
            <person name="Syed K."/>
            <person name="Tsang A."/>
            <person name="Wiebenga A."/>
            <person name="Young D."/>
            <person name="Pisabarro A."/>
            <person name="Eastwood D.C."/>
            <person name="Martin F."/>
            <person name="Cullen D."/>
            <person name="Grigoriev I.V."/>
            <person name="Hibbett D.S."/>
        </authorList>
    </citation>
    <scope>NUCLEOTIDE SEQUENCE</scope>
    <source>
        <strain evidence="15">FP-58527</strain>
    </source>
</reference>
<dbReference type="InParanoid" id="S8DTJ2"/>
<dbReference type="EC" id="2.1.1.386" evidence="11"/>
<accession>S8DTJ2</accession>
<gene>
    <name evidence="14" type="ORF">FOMPIDRAFT_1131480</name>
</gene>
<feature type="compositionally biased region" description="Polar residues" evidence="13">
    <location>
        <begin position="434"/>
        <end position="452"/>
    </location>
</feature>
<sequence>MATVATFQEGSGELEVTFQPPLFLQRRGWVFDILRREGVSQVLDVGCGEGSLISCLCNPAPWLPPPPPSILETFARPLQQFTEEKTFLNPTKVVGLDISASDLEAAIEDTTPSDWRARWQPLEVEIWEGGLEAVNPAFADLDCIVATEVIEHLPQDILEHFAPVLLGAYQPRLLLITTPSYTFNARFTAPDAPRSARSGYLDPTKRTDRIFRHHDHKFEWTPEEFTAWCNAVGETWGYDVEVSGVGKAAGKDEWGRDEALGYASQVAAFTRRDGEGWDERRRMRFEQARETLRSVGNQHKRLVIHRHIAHEKARQPLPLPERGEVVKRTLTDLRFSTMMLGDLWWEERVAAACGGWMELLAAAIVNHEELQLDISGFPMSEWTVKLKDGLPEDNLPLDPELEETYNMAEGSPSMSDSDESNELVAPLPLEAGFQSTDGQLSGNLPQCHSRPTSPWPLSDPDSVWHNNDSQNQGWDAGADWDSAWTSPLETGTQGW</sequence>
<evidence type="ECO:0000256" key="11">
    <source>
        <dbReference type="ARBA" id="ARBA00035025"/>
    </source>
</evidence>
<dbReference type="GO" id="GO:0001510">
    <property type="term" value="P:RNA methylation"/>
    <property type="evidence" value="ECO:0007669"/>
    <property type="project" value="InterPro"/>
</dbReference>
<evidence type="ECO:0000256" key="7">
    <source>
        <dbReference type="ARBA" id="ARBA00022723"/>
    </source>
</evidence>
<evidence type="ECO:0000313" key="14">
    <source>
        <dbReference type="EMBL" id="EPS95922.1"/>
    </source>
</evidence>
<evidence type="ECO:0000256" key="9">
    <source>
        <dbReference type="ARBA" id="ARBA00022884"/>
    </source>
</evidence>
<evidence type="ECO:0000313" key="15">
    <source>
        <dbReference type="Proteomes" id="UP000015241"/>
    </source>
</evidence>
<dbReference type="SUPFAM" id="SSF53335">
    <property type="entry name" value="S-adenosyl-L-methionine-dependent methyltransferases"/>
    <property type="match status" value="1"/>
</dbReference>
<evidence type="ECO:0000256" key="13">
    <source>
        <dbReference type="SAM" id="MobiDB-lite"/>
    </source>
</evidence>
<dbReference type="STRING" id="743788.S8DTJ2"/>
<dbReference type="OrthoDB" id="2154311at2759"/>